<dbReference type="AlphaFoldDB" id="A0AAV2S5Z8"/>
<organism evidence="1 2">
    <name type="scientific">Meganyctiphanes norvegica</name>
    <name type="common">Northern krill</name>
    <name type="synonym">Thysanopoda norvegica</name>
    <dbReference type="NCBI Taxonomy" id="48144"/>
    <lineage>
        <taxon>Eukaryota</taxon>
        <taxon>Metazoa</taxon>
        <taxon>Ecdysozoa</taxon>
        <taxon>Arthropoda</taxon>
        <taxon>Crustacea</taxon>
        <taxon>Multicrustacea</taxon>
        <taxon>Malacostraca</taxon>
        <taxon>Eumalacostraca</taxon>
        <taxon>Eucarida</taxon>
        <taxon>Euphausiacea</taxon>
        <taxon>Euphausiidae</taxon>
        <taxon>Meganyctiphanes</taxon>
    </lineage>
</organism>
<evidence type="ECO:0000313" key="1">
    <source>
        <dbReference type="EMBL" id="CAL4167249.1"/>
    </source>
</evidence>
<sequence length="300" mass="33634">HQRTTSPLHQLEPDHLEILKSRMAYIAVLLVILSALSRCYGEAAAEPDLLYKAPPVYCKPTVIEKYSTIIVTDTETRHPVTNTTVREAETVFNALPPAWVTSVTTTWVEVPPHTTTIHVHGKPCEQRLYDVQITNTIPVFTTTTLEPYTVTKTEKLIKWKTLEPITTTVLSTVTEVPDFKVKLQVNTDLYLTEVTADPVVMTVPVTVTDVVPGEVSTVRDTRIIRSTVPARTIKLPAHTTMKDPETHTSTVIITHTTVVAADTKMATWTITQRVNKKCKKTYYYNTPTVHFTEGLYAPTH</sequence>
<comment type="caution">
    <text evidence="1">The sequence shown here is derived from an EMBL/GenBank/DDBJ whole genome shotgun (WGS) entry which is preliminary data.</text>
</comment>
<protein>
    <submittedName>
        <fullName evidence="1">Uncharacterized protein</fullName>
    </submittedName>
</protein>
<evidence type="ECO:0000313" key="2">
    <source>
        <dbReference type="Proteomes" id="UP001497623"/>
    </source>
</evidence>
<name>A0AAV2S5Z8_MEGNR</name>
<proteinExistence type="predicted"/>
<dbReference type="Proteomes" id="UP001497623">
    <property type="component" value="Unassembled WGS sequence"/>
</dbReference>
<dbReference type="EMBL" id="CAXKWB010048788">
    <property type="protein sequence ID" value="CAL4167249.1"/>
    <property type="molecule type" value="Genomic_DNA"/>
</dbReference>
<feature type="non-terminal residue" evidence="1">
    <location>
        <position position="1"/>
    </location>
</feature>
<reference evidence="1 2" key="1">
    <citation type="submission" date="2024-05" db="EMBL/GenBank/DDBJ databases">
        <authorList>
            <person name="Wallberg A."/>
        </authorList>
    </citation>
    <scope>NUCLEOTIDE SEQUENCE [LARGE SCALE GENOMIC DNA]</scope>
</reference>
<keyword evidence="2" id="KW-1185">Reference proteome</keyword>
<accession>A0AAV2S5Z8</accession>
<gene>
    <name evidence="1" type="ORF">MNOR_LOCUS33576</name>
</gene>